<dbReference type="Proteomes" id="UP000515971">
    <property type="component" value="Chromosome"/>
</dbReference>
<evidence type="ECO:0000259" key="8">
    <source>
        <dbReference type="SMART" id="SM00014"/>
    </source>
</evidence>
<dbReference type="PANTHER" id="PTHR14969:SF62">
    <property type="entry name" value="DECAPRENYLPHOSPHORYL-5-PHOSPHORIBOSE PHOSPHATASE RV3807C-RELATED"/>
    <property type="match status" value="1"/>
</dbReference>
<gene>
    <name evidence="9" type="ORF">H9L13_09080</name>
</gene>
<dbReference type="Pfam" id="PF01569">
    <property type="entry name" value="PAP2"/>
    <property type="match status" value="1"/>
</dbReference>
<feature type="compositionally biased region" description="Basic and acidic residues" evidence="7">
    <location>
        <begin position="99"/>
        <end position="120"/>
    </location>
</feature>
<proteinExistence type="predicted"/>
<keyword evidence="5" id="KW-1133">Transmembrane helix</keyword>
<evidence type="ECO:0000313" key="10">
    <source>
        <dbReference type="Proteomes" id="UP000515971"/>
    </source>
</evidence>
<keyword evidence="6" id="KW-0472">Membrane</keyword>
<evidence type="ECO:0000313" key="9">
    <source>
        <dbReference type="EMBL" id="QNN66813.1"/>
    </source>
</evidence>
<reference evidence="9 10" key="1">
    <citation type="submission" date="2020-08" db="EMBL/GenBank/DDBJ databases">
        <title>Genome sequence of Sphingomonas lutea KCTC 23642T.</title>
        <authorList>
            <person name="Hyun D.-W."/>
            <person name="Bae J.-W."/>
        </authorList>
    </citation>
    <scope>NUCLEOTIDE SEQUENCE [LARGE SCALE GENOMIC DNA]</scope>
    <source>
        <strain evidence="9 10">KCTC 23642</strain>
    </source>
</reference>
<organism evidence="9 10">
    <name type="scientific">Sphingomonas lutea</name>
    <dbReference type="NCBI Taxonomy" id="1045317"/>
    <lineage>
        <taxon>Bacteria</taxon>
        <taxon>Pseudomonadati</taxon>
        <taxon>Pseudomonadota</taxon>
        <taxon>Alphaproteobacteria</taxon>
        <taxon>Sphingomonadales</taxon>
        <taxon>Sphingomonadaceae</taxon>
        <taxon>Sphingomonas</taxon>
    </lineage>
</organism>
<name>A0A7G9SG38_9SPHN</name>
<dbReference type="SMART" id="SM00014">
    <property type="entry name" value="acidPPc"/>
    <property type="match status" value="1"/>
</dbReference>
<comment type="subcellular location">
    <subcellularLocation>
        <location evidence="1">Cell membrane</location>
        <topology evidence="1">Multi-pass membrane protein</topology>
    </subcellularLocation>
</comment>
<keyword evidence="10" id="KW-1185">Reference proteome</keyword>
<dbReference type="GO" id="GO:0005886">
    <property type="term" value="C:plasma membrane"/>
    <property type="evidence" value="ECO:0007669"/>
    <property type="project" value="UniProtKB-SubCell"/>
</dbReference>
<evidence type="ECO:0000256" key="4">
    <source>
        <dbReference type="ARBA" id="ARBA00022801"/>
    </source>
</evidence>
<keyword evidence="3" id="KW-0812">Transmembrane</keyword>
<feature type="domain" description="Phosphatidic acid phosphatase type 2/haloperoxidase" evidence="8">
    <location>
        <begin position="73"/>
        <end position="185"/>
    </location>
</feature>
<dbReference type="InterPro" id="IPR036938">
    <property type="entry name" value="PAP2/HPO_sf"/>
</dbReference>
<protein>
    <submittedName>
        <fullName evidence="9">Phosphatase PAP2 family protein</fullName>
    </submittedName>
</protein>
<keyword evidence="2" id="KW-1003">Cell membrane</keyword>
<keyword evidence="4" id="KW-0378">Hydrolase</keyword>
<evidence type="ECO:0000256" key="2">
    <source>
        <dbReference type="ARBA" id="ARBA00022475"/>
    </source>
</evidence>
<evidence type="ECO:0000256" key="3">
    <source>
        <dbReference type="ARBA" id="ARBA00022692"/>
    </source>
</evidence>
<dbReference type="KEGG" id="slut:H9L13_09080"/>
<evidence type="ECO:0000256" key="6">
    <source>
        <dbReference type="ARBA" id="ARBA00023136"/>
    </source>
</evidence>
<dbReference type="PANTHER" id="PTHR14969">
    <property type="entry name" value="SPHINGOSINE-1-PHOSPHATE PHOSPHOHYDROLASE"/>
    <property type="match status" value="1"/>
</dbReference>
<feature type="region of interest" description="Disordered" evidence="7">
    <location>
        <begin position="99"/>
        <end position="126"/>
    </location>
</feature>
<dbReference type="SUPFAM" id="SSF48317">
    <property type="entry name" value="Acid phosphatase/Vanadium-dependent haloperoxidase"/>
    <property type="match status" value="1"/>
</dbReference>
<dbReference type="Gene3D" id="1.20.144.10">
    <property type="entry name" value="Phosphatidic acid phosphatase type 2/haloperoxidase"/>
    <property type="match status" value="1"/>
</dbReference>
<evidence type="ECO:0000256" key="7">
    <source>
        <dbReference type="SAM" id="MobiDB-lite"/>
    </source>
</evidence>
<dbReference type="GO" id="GO:0016787">
    <property type="term" value="F:hydrolase activity"/>
    <property type="evidence" value="ECO:0007669"/>
    <property type="project" value="UniProtKB-KW"/>
</dbReference>
<dbReference type="EMBL" id="CP060718">
    <property type="protein sequence ID" value="QNN66813.1"/>
    <property type="molecule type" value="Genomic_DNA"/>
</dbReference>
<sequence length="197" mass="20880">MILEKQIDAAEGYVIDFDHATHELFEPHGDTRAVKALDLFSKLGDQPQMRTLCAAVIVGGLLLRKQRLIRAGVRMLIAHEAATSAKLAIKMEFDRTRPRSAKRKVDKEIRKGDSKAKEESSFPSGHSAGAMAAARALSREYPEYGAAALAAGAAVGASQIPRCAHYPSDVIVGAAVGLASEAAVAAVWDAAGLDSDN</sequence>
<evidence type="ECO:0000256" key="1">
    <source>
        <dbReference type="ARBA" id="ARBA00004651"/>
    </source>
</evidence>
<dbReference type="RefSeq" id="WP_187537405.1">
    <property type="nucleotide sequence ID" value="NZ_BAABJT010000001.1"/>
</dbReference>
<accession>A0A7G9SG38</accession>
<dbReference type="InterPro" id="IPR000326">
    <property type="entry name" value="PAP2/HPO"/>
</dbReference>
<dbReference type="AlphaFoldDB" id="A0A7G9SG38"/>
<evidence type="ECO:0000256" key="5">
    <source>
        <dbReference type="ARBA" id="ARBA00022989"/>
    </source>
</evidence>